<dbReference type="Proteomes" id="UP000236752">
    <property type="component" value="Unassembled WGS sequence"/>
</dbReference>
<name>A0A1H5ZXW3_9RHOB</name>
<keyword evidence="2" id="KW-0413">Isomerase</keyword>
<dbReference type="EMBL" id="FNUZ01000004">
    <property type="protein sequence ID" value="SEG41343.1"/>
    <property type="molecule type" value="Genomic_DNA"/>
</dbReference>
<sequence length="269" mass="29206">MTRLLSLAHLTAITLPPPDLIHAAADVGFDAVGLRLIRVTDASPGYPLMDDPAMMRATKAALKDTGLKVHDIEFVKIEPDTDVKSLIPFLDAGVELGAREVITAPYDPDLNRLADRLGQLSDLAQERGLNVSFEFFPWTVVPDLTSALALVERAGPEVGILVDSLHFNRSGSTLEQLRAIPRDRLRFAHLCDAPVMPSYTTDDLLFAGRAERLAPGEGDIPLHDFLGALPDDLPLGLEVPMTGLLEAEGPRPVLQRVMEATRKLLGSLL</sequence>
<evidence type="ECO:0000313" key="3">
    <source>
        <dbReference type="Proteomes" id="UP000236752"/>
    </source>
</evidence>
<accession>A0A1H5ZXW3</accession>
<feature type="domain" description="Xylose isomerase-like TIM barrel" evidence="1">
    <location>
        <begin position="22"/>
        <end position="249"/>
    </location>
</feature>
<proteinExistence type="predicted"/>
<protein>
    <submittedName>
        <fullName evidence="2">Sugar phosphate isomerase/epimerase</fullName>
    </submittedName>
</protein>
<dbReference type="AlphaFoldDB" id="A0A1H5ZXW3"/>
<dbReference type="InterPro" id="IPR036237">
    <property type="entry name" value="Xyl_isomerase-like_sf"/>
</dbReference>
<dbReference type="Gene3D" id="3.20.20.150">
    <property type="entry name" value="Divalent-metal-dependent TIM barrel enzymes"/>
    <property type="match status" value="1"/>
</dbReference>
<dbReference type="InterPro" id="IPR013022">
    <property type="entry name" value="Xyl_isomerase-like_TIM-brl"/>
</dbReference>
<reference evidence="2 3" key="1">
    <citation type="submission" date="2016-10" db="EMBL/GenBank/DDBJ databases">
        <authorList>
            <person name="de Groot N.N."/>
        </authorList>
    </citation>
    <scope>NUCLEOTIDE SEQUENCE [LARGE SCALE GENOMIC DNA]</scope>
    <source>
        <strain evidence="2 3">DSM 26915</strain>
    </source>
</reference>
<keyword evidence="3" id="KW-1185">Reference proteome</keyword>
<dbReference type="PANTHER" id="PTHR12110">
    <property type="entry name" value="HYDROXYPYRUVATE ISOMERASE"/>
    <property type="match status" value="1"/>
</dbReference>
<evidence type="ECO:0000259" key="1">
    <source>
        <dbReference type="Pfam" id="PF01261"/>
    </source>
</evidence>
<evidence type="ECO:0000313" key="2">
    <source>
        <dbReference type="EMBL" id="SEG41343.1"/>
    </source>
</evidence>
<gene>
    <name evidence="2" type="ORF">SAMN04488045_2718</name>
</gene>
<dbReference type="Pfam" id="PF01261">
    <property type="entry name" value="AP_endonuc_2"/>
    <property type="match status" value="1"/>
</dbReference>
<dbReference type="OrthoDB" id="9072761at2"/>
<dbReference type="PANTHER" id="PTHR12110:SF48">
    <property type="entry name" value="BLL3656 PROTEIN"/>
    <property type="match status" value="1"/>
</dbReference>
<dbReference type="GO" id="GO:0016853">
    <property type="term" value="F:isomerase activity"/>
    <property type="evidence" value="ECO:0007669"/>
    <property type="project" value="UniProtKB-KW"/>
</dbReference>
<organism evidence="2 3">
    <name type="scientific">Thalassococcus halodurans</name>
    <dbReference type="NCBI Taxonomy" id="373675"/>
    <lineage>
        <taxon>Bacteria</taxon>
        <taxon>Pseudomonadati</taxon>
        <taxon>Pseudomonadota</taxon>
        <taxon>Alphaproteobacteria</taxon>
        <taxon>Rhodobacterales</taxon>
        <taxon>Roseobacteraceae</taxon>
        <taxon>Thalassococcus</taxon>
    </lineage>
</organism>
<dbReference type="RefSeq" id="WP_103911042.1">
    <property type="nucleotide sequence ID" value="NZ_FNUZ01000004.1"/>
</dbReference>
<dbReference type="SUPFAM" id="SSF51658">
    <property type="entry name" value="Xylose isomerase-like"/>
    <property type="match status" value="1"/>
</dbReference>
<dbReference type="InterPro" id="IPR050312">
    <property type="entry name" value="IolE/XylAMocC-like"/>
</dbReference>